<dbReference type="Proteomes" id="UP000199012">
    <property type="component" value="Unassembled WGS sequence"/>
</dbReference>
<evidence type="ECO:0000313" key="2">
    <source>
        <dbReference type="Proteomes" id="UP000199012"/>
    </source>
</evidence>
<dbReference type="RefSeq" id="WP_090034853.1">
    <property type="nucleotide sequence ID" value="NZ_BONM01000014.1"/>
</dbReference>
<dbReference type="EMBL" id="FOKA01000021">
    <property type="protein sequence ID" value="SFB39937.1"/>
    <property type="molecule type" value="Genomic_DNA"/>
</dbReference>
<proteinExistence type="predicted"/>
<gene>
    <name evidence="1" type="ORF">SAMN05421867_12114</name>
</gene>
<keyword evidence="2" id="KW-1185">Reference proteome</keyword>
<sequence>MLDVDDLITLLQRGMRDAAQLSDGELAAVLHTLRRPAMRDAAIAIISGHLEDAAPLSRSLAPASAWFTRGPLDADAVRRAVPLLHRLAAEATTPGAAATVAAVLAYLDWAHDRPLRAAARLNQHADDPLGALLQRMIAAGVRGPRVTATSGGRGPR</sequence>
<organism evidence="1 2">
    <name type="scientific">Cellulomonas marina</name>
    <dbReference type="NCBI Taxonomy" id="988821"/>
    <lineage>
        <taxon>Bacteria</taxon>
        <taxon>Bacillati</taxon>
        <taxon>Actinomycetota</taxon>
        <taxon>Actinomycetes</taxon>
        <taxon>Micrococcales</taxon>
        <taxon>Cellulomonadaceae</taxon>
        <taxon>Cellulomonas</taxon>
    </lineage>
</organism>
<reference evidence="1 2" key="1">
    <citation type="submission" date="2016-10" db="EMBL/GenBank/DDBJ databases">
        <authorList>
            <person name="de Groot N.N."/>
        </authorList>
    </citation>
    <scope>NUCLEOTIDE SEQUENCE [LARGE SCALE GENOMIC DNA]</scope>
    <source>
        <strain evidence="1 2">CGMCC 4.6945</strain>
    </source>
</reference>
<protein>
    <submittedName>
        <fullName evidence="1">Uncharacterized protein</fullName>
    </submittedName>
</protein>
<accession>A0A1I1APQ5</accession>
<evidence type="ECO:0000313" key="1">
    <source>
        <dbReference type="EMBL" id="SFB39937.1"/>
    </source>
</evidence>
<dbReference type="AlphaFoldDB" id="A0A1I1APQ5"/>
<name>A0A1I1APQ5_9CELL</name>
<dbReference type="STRING" id="988821.SAMN05421867_12114"/>